<gene>
    <name evidence="3" type="ORF">EBO15_42555</name>
</gene>
<name>A0A3M2L1C4_9ACTN</name>
<evidence type="ECO:0000313" key="4">
    <source>
        <dbReference type="Proteomes" id="UP000282674"/>
    </source>
</evidence>
<dbReference type="RefSeq" id="WP_122200102.1">
    <property type="nucleotide sequence ID" value="NZ_JBHSKC010000012.1"/>
</dbReference>
<dbReference type="PANTHER" id="PTHR43252:SF2">
    <property type="entry name" value="TRANSCRIPTION REGULATOR, PADR-LIKE FAMILY"/>
    <property type="match status" value="1"/>
</dbReference>
<evidence type="ECO:0000313" key="3">
    <source>
        <dbReference type="EMBL" id="RMI31539.1"/>
    </source>
</evidence>
<dbReference type="OrthoDB" id="8443918at2"/>
<dbReference type="InterPro" id="IPR005149">
    <property type="entry name" value="Tscrpt_reg_PadR_N"/>
</dbReference>
<evidence type="ECO:0000256" key="1">
    <source>
        <dbReference type="SAM" id="MobiDB-lite"/>
    </source>
</evidence>
<feature type="compositionally biased region" description="Basic and acidic residues" evidence="1">
    <location>
        <begin position="200"/>
        <end position="214"/>
    </location>
</feature>
<accession>A0A3M2L1C4</accession>
<dbReference type="InterPro" id="IPR036390">
    <property type="entry name" value="WH_DNA-bd_sf"/>
</dbReference>
<evidence type="ECO:0000259" key="2">
    <source>
        <dbReference type="Pfam" id="PF03551"/>
    </source>
</evidence>
<dbReference type="EMBL" id="RFFG01000212">
    <property type="protein sequence ID" value="RMI31539.1"/>
    <property type="molecule type" value="Genomic_DNA"/>
</dbReference>
<dbReference type="PANTHER" id="PTHR43252">
    <property type="entry name" value="TRANSCRIPTIONAL REGULATOR YQJI"/>
    <property type="match status" value="1"/>
</dbReference>
<proteinExistence type="predicted"/>
<dbReference type="Gene3D" id="1.10.10.10">
    <property type="entry name" value="Winged helix-like DNA-binding domain superfamily/Winged helix DNA-binding domain"/>
    <property type="match status" value="1"/>
</dbReference>
<organism evidence="3 4">
    <name type="scientific">Actinomadura harenae</name>
    <dbReference type="NCBI Taxonomy" id="2483351"/>
    <lineage>
        <taxon>Bacteria</taxon>
        <taxon>Bacillati</taxon>
        <taxon>Actinomycetota</taxon>
        <taxon>Actinomycetes</taxon>
        <taxon>Streptosporangiales</taxon>
        <taxon>Thermomonosporaceae</taxon>
        <taxon>Actinomadura</taxon>
    </lineage>
</organism>
<dbReference type="AlphaFoldDB" id="A0A3M2L1C4"/>
<reference evidence="3 4" key="1">
    <citation type="submission" date="2018-10" db="EMBL/GenBank/DDBJ databases">
        <title>Isolation from soil.</title>
        <authorList>
            <person name="Hu J."/>
        </authorList>
    </citation>
    <scope>NUCLEOTIDE SEQUENCE [LARGE SCALE GENOMIC DNA]</scope>
    <source>
        <strain evidence="3 4">NEAU-Ht49</strain>
    </source>
</reference>
<dbReference type="SUPFAM" id="SSF46785">
    <property type="entry name" value="Winged helix' DNA-binding domain"/>
    <property type="match status" value="1"/>
</dbReference>
<dbReference type="Pfam" id="PF03551">
    <property type="entry name" value="PadR"/>
    <property type="match status" value="1"/>
</dbReference>
<keyword evidence="4" id="KW-1185">Reference proteome</keyword>
<comment type="caution">
    <text evidence="3">The sequence shown here is derived from an EMBL/GenBank/DDBJ whole genome shotgun (WGS) entry which is preliminary data.</text>
</comment>
<dbReference type="Proteomes" id="UP000282674">
    <property type="component" value="Unassembled WGS sequence"/>
</dbReference>
<dbReference type="InterPro" id="IPR036388">
    <property type="entry name" value="WH-like_DNA-bd_sf"/>
</dbReference>
<feature type="region of interest" description="Disordered" evidence="1">
    <location>
        <begin position="200"/>
        <end position="233"/>
    </location>
</feature>
<protein>
    <submittedName>
        <fullName evidence="3">PadR family transcriptional regulator</fullName>
    </submittedName>
</protein>
<feature type="domain" description="Transcription regulator PadR N-terminal" evidence="2">
    <location>
        <begin position="15"/>
        <end position="90"/>
    </location>
</feature>
<sequence length="233" mass="26376">MAKRRRVGNLLALPVLSSLGERPMYPYEIASTLRRRGKDASVKINWGSFYTVVRNLEKHGLIKSTGTVRQGNQPDRTVYAITPEGRAELADWLRELVAVPEREYPRFEAALADAAVLHPGDFTGLLRRRMEALDAELAEQDRRLAEARAWLPELLLIEADYHRTLAAAETEWVRALLARLEDGTMPGLADWARFHETGEVPEEIARLNEEERRRAAQQAPPPQEATPPHEEAD</sequence>